<dbReference type="EMBL" id="JALBCA010000008">
    <property type="protein sequence ID" value="KAI2392137.1"/>
    <property type="molecule type" value="Genomic_DNA"/>
</dbReference>
<proteinExistence type="predicted"/>
<evidence type="ECO:0000313" key="1">
    <source>
        <dbReference type="EMBL" id="KAI2392137.1"/>
    </source>
</evidence>
<protein>
    <submittedName>
        <fullName evidence="1">Uncharacterized protein</fullName>
    </submittedName>
</protein>
<comment type="caution">
    <text evidence="1">The sequence shown here is derived from an EMBL/GenBank/DDBJ whole genome shotgun (WGS) entry which is preliminary data.</text>
</comment>
<sequence>MDPLAIYSNNSGQSVPSAPPPQLWMSPPSFHPRRVDHPLDEPTLAQRTATFRQLNRLPQTPRRIPRQTAYTGSQRYFPSQPVVVRTYSADTNVRGTMSRHSNLECYRPTKLPPVQDFGIEGILQAIESDIRNTLDTIAEICGRSKLSLANEYGSHRPPLGEIRATSRPMDHTLLAVEEASSSNERLADENIVILGDDISTLDGRDAPSARYRLFEHLPETVVTTDRDSHLASRNDVTASTTAVGDALSTSESRPQPHSYPQEGNSRPSSFPWAFLGKHSSFERRVHPQPIQTRPVVSEIHLDVNASRPCQQALLSQQLASTGDRNPISTKKLGLAENHRSFFSDLGNLFGWLKQNSDIKANNMNQRYVTAENKLRDALLK</sequence>
<organism evidence="1">
    <name type="scientific">Ophidiomyces ophidiicola</name>
    <dbReference type="NCBI Taxonomy" id="1387563"/>
    <lineage>
        <taxon>Eukaryota</taxon>
        <taxon>Fungi</taxon>
        <taxon>Dikarya</taxon>
        <taxon>Ascomycota</taxon>
        <taxon>Pezizomycotina</taxon>
        <taxon>Eurotiomycetes</taxon>
        <taxon>Eurotiomycetidae</taxon>
        <taxon>Onygenales</taxon>
        <taxon>Onygenaceae</taxon>
        <taxon>Ophidiomyces</taxon>
    </lineage>
</organism>
<reference evidence="1" key="1">
    <citation type="journal article" date="2022" name="bioRxiv">
        <title>Population genetic analysis of Ophidiomyces ophidiicola, the causative agent of snake fungal disease, indicates recent introductions to the USA.</title>
        <authorList>
            <person name="Ladner J.T."/>
            <person name="Palmer J.M."/>
            <person name="Ettinger C.L."/>
            <person name="Stajich J.E."/>
            <person name="Farrell T.M."/>
            <person name="Glorioso B.M."/>
            <person name="Lawson B."/>
            <person name="Price S.J."/>
            <person name="Stengle A.G."/>
            <person name="Grear D.A."/>
            <person name="Lorch J.M."/>
        </authorList>
    </citation>
    <scope>NUCLEOTIDE SEQUENCE</scope>
    <source>
        <strain evidence="1">NWHC 24266-5</strain>
    </source>
</reference>
<accession>A0ACB8V4C2</accession>
<name>A0ACB8V4C2_9EURO</name>
<gene>
    <name evidence="1" type="ORF">LOY88_000793</name>
</gene>